<name>A0ABS2MNQ6_9FIRM</name>
<dbReference type="Gene3D" id="1.20.120.20">
    <property type="entry name" value="Apolipoprotein"/>
    <property type="match status" value="1"/>
</dbReference>
<dbReference type="PANTHER" id="PTHR35792">
    <property type="entry name" value="GENERAL STRESS PROTEIN"/>
    <property type="match status" value="1"/>
</dbReference>
<feature type="coiled-coil region" evidence="1">
    <location>
        <begin position="104"/>
        <end position="139"/>
    </location>
</feature>
<keyword evidence="2" id="KW-0472">Membrane</keyword>
<dbReference type="InterPro" id="IPR052928">
    <property type="entry name" value="Desiccation-related_membrane"/>
</dbReference>
<dbReference type="Proteomes" id="UP000767854">
    <property type="component" value="Unassembled WGS sequence"/>
</dbReference>
<evidence type="ECO:0000256" key="1">
    <source>
        <dbReference type="SAM" id="Coils"/>
    </source>
</evidence>
<dbReference type="RefSeq" id="WP_204661977.1">
    <property type="nucleotide sequence ID" value="NZ_JAFBDT010000003.1"/>
</dbReference>
<evidence type="ECO:0000313" key="3">
    <source>
        <dbReference type="EMBL" id="MBM7561025.1"/>
    </source>
</evidence>
<evidence type="ECO:0000256" key="2">
    <source>
        <dbReference type="SAM" id="Phobius"/>
    </source>
</evidence>
<dbReference type="EMBL" id="JAFBDT010000003">
    <property type="protein sequence ID" value="MBM7561025.1"/>
    <property type="molecule type" value="Genomic_DNA"/>
</dbReference>
<sequence>MLLNPFKQKREEEMKQMKADAAKKAGFAFVVGSAIGTVAALFTAPKSGKELRKDVKDTAVAGADKVKEGAEVLAVKTAEALEETVEFGKNVKTKFHNINKKEPVDKVKDKIDAVEDSAKDAVEDAADVAEDAAEAVDEKING</sequence>
<dbReference type="Pfam" id="PF12732">
    <property type="entry name" value="YtxH"/>
    <property type="match status" value="1"/>
</dbReference>
<keyword evidence="1" id="KW-0175">Coiled coil</keyword>
<proteinExistence type="predicted"/>
<keyword evidence="2" id="KW-0812">Transmembrane</keyword>
<evidence type="ECO:0000313" key="4">
    <source>
        <dbReference type="Proteomes" id="UP000767854"/>
    </source>
</evidence>
<gene>
    <name evidence="3" type="ORF">JOC49_000542</name>
</gene>
<keyword evidence="2" id="KW-1133">Transmembrane helix</keyword>
<keyword evidence="4" id="KW-1185">Reference proteome</keyword>
<accession>A0ABS2MNQ6</accession>
<organism evidence="3 4">
    <name type="scientific">Fusibacter tunisiensis</name>
    <dbReference type="NCBI Taxonomy" id="1008308"/>
    <lineage>
        <taxon>Bacteria</taxon>
        <taxon>Bacillati</taxon>
        <taxon>Bacillota</taxon>
        <taxon>Clostridia</taxon>
        <taxon>Eubacteriales</taxon>
        <taxon>Eubacteriales Family XII. Incertae Sedis</taxon>
        <taxon>Fusibacter</taxon>
    </lineage>
</organism>
<feature type="transmembrane region" description="Helical" evidence="2">
    <location>
        <begin position="21"/>
        <end position="42"/>
    </location>
</feature>
<dbReference type="InterPro" id="IPR024623">
    <property type="entry name" value="YtxH"/>
</dbReference>
<dbReference type="PANTHER" id="PTHR35792:SF1">
    <property type="entry name" value="SLL0268 PROTEIN"/>
    <property type="match status" value="1"/>
</dbReference>
<reference evidence="3 4" key="1">
    <citation type="submission" date="2021-01" db="EMBL/GenBank/DDBJ databases">
        <title>Genomic Encyclopedia of Type Strains, Phase IV (KMG-IV): sequencing the most valuable type-strain genomes for metagenomic binning, comparative biology and taxonomic classification.</title>
        <authorList>
            <person name="Goeker M."/>
        </authorList>
    </citation>
    <scope>NUCLEOTIDE SEQUENCE [LARGE SCALE GENOMIC DNA]</scope>
    <source>
        <strain evidence="3 4">DSM 24436</strain>
    </source>
</reference>
<protein>
    <submittedName>
        <fullName evidence="3">Gas vesicle protein</fullName>
    </submittedName>
</protein>
<comment type="caution">
    <text evidence="3">The sequence shown here is derived from an EMBL/GenBank/DDBJ whole genome shotgun (WGS) entry which is preliminary data.</text>
</comment>